<evidence type="ECO:0000313" key="10">
    <source>
        <dbReference type="EMBL" id="OGD95613.1"/>
    </source>
</evidence>
<gene>
    <name evidence="10" type="ORF">A3A48_00975</name>
</gene>
<evidence type="ECO:0000256" key="7">
    <source>
        <dbReference type="ARBA" id="ARBA00023239"/>
    </source>
</evidence>
<evidence type="ECO:0000256" key="3">
    <source>
        <dbReference type="ARBA" id="ARBA00022813"/>
    </source>
</evidence>
<dbReference type="EMBL" id="MFBN01000014">
    <property type="protein sequence ID" value="OGD95613.1"/>
    <property type="molecule type" value="Genomic_DNA"/>
</dbReference>
<keyword evidence="3" id="KW-0068">Autocatalytic cleavage</keyword>
<dbReference type="GO" id="GO:0008295">
    <property type="term" value="P:spermidine biosynthetic process"/>
    <property type="evidence" value="ECO:0007669"/>
    <property type="project" value="UniProtKB-KW"/>
</dbReference>
<comment type="cofactor">
    <cofactor evidence="1">
        <name>pyruvate</name>
        <dbReference type="ChEBI" id="CHEBI:15361"/>
    </cofactor>
</comment>
<comment type="caution">
    <text evidence="10">The sequence shown here is derived from an EMBL/GenBank/DDBJ whole genome shotgun (WGS) entry which is preliminary data.</text>
</comment>
<dbReference type="Proteomes" id="UP000178336">
    <property type="component" value="Unassembled WGS sequence"/>
</dbReference>
<proteinExistence type="predicted"/>
<dbReference type="GO" id="GO:0005829">
    <property type="term" value="C:cytosol"/>
    <property type="evidence" value="ECO:0007669"/>
    <property type="project" value="TreeGrafter"/>
</dbReference>
<reference evidence="10 11" key="1">
    <citation type="journal article" date="2016" name="Nat. Commun.">
        <title>Thousands of microbial genomes shed light on interconnected biogeochemical processes in an aquifer system.</title>
        <authorList>
            <person name="Anantharaman K."/>
            <person name="Brown C.T."/>
            <person name="Hug L.A."/>
            <person name="Sharon I."/>
            <person name="Castelle C.J."/>
            <person name="Probst A.J."/>
            <person name="Thomas B.C."/>
            <person name="Singh A."/>
            <person name="Wilkins M.J."/>
            <person name="Karaoz U."/>
            <person name="Brodie E.L."/>
            <person name="Williams K.H."/>
            <person name="Hubbard S.S."/>
            <person name="Banfield J.F."/>
        </authorList>
    </citation>
    <scope>NUCLEOTIDE SEQUENCE [LARGE SCALE GENOMIC DNA]</scope>
</reference>
<dbReference type="Gene3D" id="3.60.90.10">
    <property type="entry name" value="S-adenosylmethionine decarboxylase"/>
    <property type="match status" value="1"/>
</dbReference>
<evidence type="ECO:0000256" key="9">
    <source>
        <dbReference type="ARBA" id="ARBA00023317"/>
    </source>
</evidence>
<dbReference type="STRING" id="1797724.A3A48_00975"/>
<keyword evidence="9" id="KW-0670">Pyruvate</keyword>
<dbReference type="AlphaFoldDB" id="A0A1F5GUP7"/>
<dbReference type="GO" id="GO:0004014">
    <property type="term" value="F:adenosylmethionine decarboxylase activity"/>
    <property type="evidence" value="ECO:0007669"/>
    <property type="project" value="InterPro"/>
</dbReference>
<organism evidence="10 11">
    <name type="scientific">Candidatus Curtissbacteria bacterium RIFCSPLOWO2_01_FULL_37_9</name>
    <dbReference type="NCBI Taxonomy" id="1797724"/>
    <lineage>
        <taxon>Bacteria</taxon>
        <taxon>Candidatus Curtissiibacteriota</taxon>
    </lineage>
</organism>
<evidence type="ECO:0000313" key="11">
    <source>
        <dbReference type="Proteomes" id="UP000178336"/>
    </source>
</evidence>
<keyword evidence="7" id="KW-0456">Lyase</keyword>
<evidence type="ECO:0000256" key="8">
    <source>
        <dbReference type="ARBA" id="ARBA00023270"/>
    </source>
</evidence>
<keyword evidence="4" id="KW-0745">Spermidine biosynthesis</keyword>
<keyword evidence="8" id="KW-0704">Schiff base</keyword>
<evidence type="ECO:0000256" key="6">
    <source>
        <dbReference type="ARBA" id="ARBA00023145"/>
    </source>
</evidence>
<evidence type="ECO:0000256" key="5">
    <source>
        <dbReference type="ARBA" id="ARBA00023115"/>
    </source>
</evidence>
<evidence type="ECO:0008006" key="12">
    <source>
        <dbReference type="Google" id="ProtNLM"/>
    </source>
</evidence>
<sequence length="138" mass="16122">MKPHKFILDKKIVFSQNKRTIMLKAKRYHIVCDLMKCNNKINKKNELIDFIVNLAQLINMKIIKGPEIEKGTAKNPGLTAFAIIDYSHISVHTFTKYNEALIDIFSCKKYNAKKAFDFCLNFFESDINNSRINKVCWE</sequence>
<dbReference type="PANTHER" id="PTHR33866:SF2">
    <property type="entry name" value="S-ADENOSYLMETHIONINE DECARBOXYLASE PROENZYME"/>
    <property type="match status" value="1"/>
</dbReference>
<evidence type="ECO:0000256" key="1">
    <source>
        <dbReference type="ARBA" id="ARBA00001928"/>
    </source>
</evidence>
<evidence type="ECO:0000256" key="2">
    <source>
        <dbReference type="ARBA" id="ARBA00022793"/>
    </source>
</evidence>
<dbReference type="InterPro" id="IPR016067">
    <property type="entry name" value="S-AdoMet_deCO2ase_core"/>
</dbReference>
<dbReference type="PANTHER" id="PTHR33866">
    <property type="entry name" value="S-ADENOSYLMETHIONINE DECARBOXYLASE PROENZYME"/>
    <property type="match status" value="1"/>
</dbReference>
<dbReference type="Pfam" id="PF02675">
    <property type="entry name" value="AdoMet_dc"/>
    <property type="match status" value="1"/>
</dbReference>
<keyword evidence="6" id="KW-0865">Zymogen</keyword>
<dbReference type="InterPro" id="IPR003826">
    <property type="entry name" value="AdoMetDC_fam_prok"/>
</dbReference>
<evidence type="ECO:0000256" key="4">
    <source>
        <dbReference type="ARBA" id="ARBA00023066"/>
    </source>
</evidence>
<dbReference type="SUPFAM" id="SSF56276">
    <property type="entry name" value="S-adenosylmethionine decarboxylase"/>
    <property type="match status" value="1"/>
</dbReference>
<protein>
    <recommendedName>
        <fullName evidence="12">S-adenosylmethionine decarboxylase proenzyme</fullName>
    </recommendedName>
</protein>
<accession>A0A1F5GUP7</accession>
<name>A0A1F5GUP7_9BACT</name>
<keyword evidence="5" id="KW-0620">Polyamine biosynthesis</keyword>
<keyword evidence="2" id="KW-0210">Decarboxylase</keyword>